<dbReference type="GO" id="GO:0046872">
    <property type="term" value="F:metal ion binding"/>
    <property type="evidence" value="ECO:0007669"/>
    <property type="project" value="UniProtKB-KW"/>
</dbReference>
<protein>
    <recommendedName>
        <fullName evidence="3">DDE Tnp4 domain-containing protein</fullName>
    </recommendedName>
</protein>
<dbReference type="PANTHER" id="PTHR23080">
    <property type="entry name" value="THAP DOMAIN PROTEIN"/>
    <property type="match status" value="1"/>
</dbReference>
<sequence length="200" mass="23276">MVGHGPLASGYIMVWRTLLYVMQWWLFREQVRVVSLLGHPREIRESRDYGEMFSDISDIHFSTYSKQWIKLGFWMLKMLFTCLLYSMSIHHINLTWVNFAYDVISSLKIWPHRDIIIKHSPEEFIKKYPNTIAIVDAKSPVHNKSTERVTVLTSPTLPLRVDPNGGIMFVSQLFEGSISNKQIVQRSGFLETVKQKVQCG</sequence>
<feature type="domain" description="DDE Tnp4" evidence="3">
    <location>
        <begin position="160"/>
        <end position="195"/>
    </location>
</feature>
<dbReference type="Pfam" id="PF13359">
    <property type="entry name" value="DDE_Tnp_4"/>
    <property type="match status" value="1"/>
</dbReference>
<keyword evidence="5" id="KW-1185">Reference proteome</keyword>
<evidence type="ECO:0000313" key="5">
    <source>
        <dbReference type="Proteomes" id="UP000275408"/>
    </source>
</evidence>
<organism evidence="4 5">
    <name type="scientific">Pocillopora damicornis</name>
    <name type="common">Cauliflower coral</name>
    <name type="synonym">Millepora damicornis</name>
    <dbReference type="NCBI Taxonomy" id="46731"/>
    <lineage>
        <taxon>Eukaryota</taxon>
        <taxon>Metazoa</taxon>
        <taxon>Cnidaria</taxon>
        <taxon>Anthozoa</taxon>
        <taxon>Hexacorallia</taxon>
        <taxon>Scleractinia</taxon>
        <taxon>Astrocoeniina</taxon>
        <taxon>Pocilloporidae</taxon>
        <taxon>Pocillopora</taxon>
    </lineage>
</organism>
<evidence type="ECO:0000256" key="1">
    <source>
        <dbReference type="ARBA" id="ARBA00001968"/>
    </source>
</evidence>
<evidence type="ECO:0000256" key="2">
    <source>
        <dbReference type="ARBA" id="ARBA00022723"/>
    </source>
</evidence>
<gene>
    <name evidence="4" type="ORF">pdam_00024451</name>
</gene>
<dbReference type="AlphaFoldDB" id="A0A3M6U0C7"/>
<evidence type="ECO:0000313" key="4">
    <source>
        <dbReference type="EMBL" id="RMX46984.1"/>
    </source>
</evidence>
<evidence type="ECO:0000259" key="3">
    <source>
        <dbReference type="Pfam" id="PF13359"/>
    </source>
</evidence>
<dbReference type="PANTHER" id="PTHR23080:SF133">
    <property type="entry name" value="SI:CH211-262I1.5-RELATED"/>
    <property type="match status" value="1"/>
</dbReference>
<dbReference type="Proteomes" id="UP000275408">
    <property type="component" value="Unassembled WGS sequence"/>
</dbReference>
<dbReference type="EMBL" id="RCHS01002514">
    <property type="protein sequence ID" value="RMX46984.1"/>
    <property type="molecule type" value="Genomic_DNA"/>
</dbReference>
<dbReference type="InterPro" id="IPR027806">
    <property type="entry name" value="HARBI1_dom"/>
</dbReference>
<comment type="cofactor">
    <cofactor evidence="1">
        <name>a divalent metal cation</name>
        <dbReference type="ChEBI" id="CHEBI:60240"/>
    </cofactor>
</comment>
<proteinExistence type="predicted"/>
<comment type="caution">
    <text evidence="4">The sequence shown here is derived from an EMBL/GenBank/DDBJ whole genome shotgun (WGS) entry which is preliminary data.</text>
</comment>
<reference evidence="4 5" key="1">
    <citation type="journal article" date="2018" name="Sci. Rep.">
        <title>Comparative analysis of the Pocillopora damicornis genome highlights role of immune system in coral evolution.</title>
        <authorList>
            <person name="Cunning R."/>
            <person name="Bay R.A."/>
            <person name="Gillette P."/>
            <person name="Baker A.C."/>
            <person name="Traylor-Knowles N."/>
        </authorList>
    </citation>
    <scope>NUCLEOTIDE SEQUENCE [LARGE SCALE GENOMIC DNA]</scope>
    <source>
        <strain evidence="4">RSMAS</strain>
        <tissue evidence="4">Whole animal</tissue>
    </source>
</reference>
<keyword evidence="2" id="KW-0479">Metal-binding</keyword>
<dbReference type="STRING" id="46731.A0A3M6U0C7"/>
<name>A0A3M6U0C7_POCDA</name>
<accession>A0A3M6U0C7</accession>